<organism evidence="1 2">
    <name type="scientific">Deinandra increscens subsp. villosa</name>
    <dbReference type="NCBI Taxonomy" id="3103831"/>
    <lineage>
        <taxon>Eukaryota</taxon>
        <taxon>Viridiplantae</taxon>
        <taxon>Streptophyta</taxon>
        <taxon>Embryophyta</taxon>
        <taxon>Tracheophyta</taxon>
        <taxon>Spermatophyta</taxon>
        <taxon>Magnoliopsida</taxon>
        <taxon>eudicotyledons</taxon>
        <taxon>Gunneridae</taxon>
        <taxon>Pentapetalae</taxon>
        <taxon>asterids</taxon>
        <taxon>campanulids</taxon>
        <taxon>Asterales</taxon>
        <taxon>Asteraceae</taxon>
        <taxon>Asteroideae</taxon>
        <taxon>Heliantheae alliance</taxon>
        <taxon>Madieae</taxon>
        <taxon>Madiinae</taxon>
        <taxon>Deinandra</taxon>
    </lineage>
</organism>
<accession>A0AAP0DK05</accession>
<evidence type="ECO:0000313" key="1">
    <source>
        <dbReference type="EMBL" id="KAK9076339.1"/>
    </source>
</evidence>
<protein>
    <submittedName>
        <fullName evidence="1">Uncharacterized protein</fullName>
    </submittedName>
</protein>
<keyword evidence="2" id="KW-1185">Reference proteome</keyword>
<evidence type="ECO:0000313" key="2">
    <source>
        <dbReference type="Proteomes" id="UP001408789"/>
    </source>
</evidence>
<dbReference type="PANTHER" id="PTHR33090">
    <property type="entry name" value="DUF3774 DOMAIN PROTEIN-RELATED"/>
    <property type="match status" value="1"/>
</dbReference>
<name>A0AAP0DK05_9ASTR</name>
<proteinExistence type="predicted"/>
<dbReference type="AlphaFoldDB" id="A0AAP0DK05"/>
<dbReference type="InterPro" id="IPR022251">
    <property type="entry name" value="DUF3774_wound-induced"/>
</dbReference>
<dbReference type="Proteomes" id="UP001408789">
    <property type="component" value="Unassembled WGS sequence"/>
</dbReference>
<sequence length="92" mass="9807">MTSALSRVSMAAGVAVVNGHADQAGYKLRSLVNSFRHGKKIFVSSTGVDPVVDLRPLSALLRSSVDSAGDRTATHSDDSLRQVMYLNCWGPC</sequence>
<comment type="caution">
    <text evidence="1">The sequence shown here is derived from an EMBL/GenBank/DDBJ whole genome shotgun (WGS) entry which is preliminary data.</text>
</comment>
<gene>
    <name evidence="1" type="ORF">SSX86_004673</name>
</gene>
<dbReference type="EMBL" id="JBCNJP010000007">
    <property type="protein sequence ID" value="KAK9076339.1"/>
    <property type="molecule type" value="Genomic_DNA"/>
</dbReference>
<dbReference type="Pfam" id="PF12609">
    <property type="entry name" value="DUF3774"/>
    <property type="match status" value="1"/>
</dbReference>
<reference evidence="1 2" key="1">
    <citation type="submission" date="2024-04" db="EMBL/GenBank/DDBJ databases">
        <title>The reference genome of an endangered Asteraceae, Deinandra increscens subsp. villosa, native to the Central Coast of California.</title>
        <authorList>
            <person name="Guilliams M."/>
            <person name="Hasenstab-Lehman K."/>
            <person name="Meyer R."/>
            <person name="Mcevoy S."/>
        </authorList>
    </citation>
    <scope>NUCLEOTIDE SEQUENCE [LARGE SCALE GENOMIC DNA]</scope>
    <source>
        <tissue evidence="1">Leaf</tissue>
    </source>
</reference>